<feature type="compositionally biased region" description="Basic and acidic residues" evidence="1">
    <location>
        <begin position="16"/>
        <end position="25"/>
    </location>
</feature>
<dbReference type="Gene3D" id="3.30.420.10">
    <property type="entry name" value="Ribonuclease H-like superfamily/Ribonuclease H"/>
    <property type="match status" value="1"/>
</dbReference>
<accession>A0A1B7MGT4</accession>
<dbReference type="GO" id="GO:0003676">
    <property type="term" value="F:nucleic acid binding"/>
    <property type="evidence" value="ECO:0007669"/>
    <property type="project" value="InterPro"/>
</dbReference>
<keyword evidence="3" id="KW-1185">Reference proteome</keyword>
<reference evidence="2 3" key="1">
    <citation type="submission" date="2016-06" db="EMBL/GenBank/DDBJ databases">
        <title>Comparative genomics of the ectomycorrhizal sister species Rhizopogon vinicolor and Rhizopogon vesiculosus (Basidiomycota: Boletales) reveals a divergence of the mating type B locus.</title>
        <authorList>
            <consortium name="DOE Joint Genome Institute"/>
            <person name="Mujic A.B."/>
            <person name="Kuo A."/>
            <person name="Tritt A."/>
            <person name="Lipzen A."/>
            <person name="Chen C."/>
            <person name="Johnson J."/>
            <person name="Sharma A."/>
            <person name="Barry K."/>
            <person name="Grigoriev I.V."/>
            <person name="Spatafora J.W."/>
        </authorList>
    </citation>
    <scope>NUCLEOTIDE SEQUENCE [LARGE SCALE GENOMIC DNA]</scope>
    <source>
        <strain evidence="2 3">AM-OR11-026</strain>
    </source>
</reference>
<feature type="compositionally biased region" description="Acidic residues" evidence="1">
    <location>
        <begin position="1"/>
        <end position="15"/>
    </location>
</feature>
<protein>
    <submittedName>
        <fullName evidence="2">Uncharacterized protein</fullName>
    </submittedName>
</protein>
<feature type="region of interest" description="Disordered" evidence="1">
    <location>
        <begin position="1"/>
        <end position="27"/>
    </location>
</feature>
<dbReference type="InterPro" id="IPR036397">
    <property type="entry name" value="RNaseH_sf"/>
</dbReference>
<evidence type="ECO:0000313" key="3">
    <source>
        <dbReference type="Proteomes" id="UP000092154"/>
    </source>
</evidence>
<evidence type="ECO:0000256" key="1">
    <source>
        <dbReference type="SAM" id="MobiDB-lite"/>
    </source>
</evidence>
<organism evidence="2 3">
    <name type="scientific">Rhizopogon vinicolor AM-OR11-026</name>
    <dbReference type="NCBI Taxonomy" id="1314800"/>
    <lineage>
        <taxon>Eukaryota</taxon>
        <taxon>Fungi</taxon>
        <taxon>Dikarya</taxon>
        <taxon>Basidiomycota</taxon>
        <taxon>Agaricomycotina</taxon>
        <taxon>Agaricomycetes</taxon>
        <taxon>Agaricomycetidae</taxon>
        <taxon>Boletales</taxon>
        <taxon>Suillineae</taxon>
        <taxon>Rhizopogonaceae</taxon>
        <taxon>Rhizopogon</taxon>
    </lineage>
</organism>
<dbReference type="EMBL" id="KV449237">
    <property type="protein sequence ID" value="OAX31798.1"/>
    <property type="molecule type" value="Genomic_DNA"/>
</dbReference>
<dbReference type="InParanoid" id="A0A1B7MGT4"/>
<dbReference type="PANTHER" id="PTHR35871">
    <property type="entry name" value="EXPRESSED PROTEIN"/>
    <property type="match status" value="1"/>
</dbReference>
<proteinExistence type="predicted"/>
<dbReference type="OrthoDB" id="10039611at2759"/>
<evidence type="ECO:0000313" key="2">
    <source>
        <dbReference type="EMBL" id="OAX31798.1"/>
    </source>
</evidence>
<dbReference type="PANTHER" id="PTHR35871:SF1">
    <property type="entry name" value="CXC1-LIKE CYSTEINE CLUSTER ASSOCIATED WITH KDZ TRANSPOSASES DOMAIN-CONTAINING PROTEIN"/>
    <property type="match status" value="1"/>
</dbReference>
<name>A0A1B7MGT4_9AGAM</name>
<dbReference type="Proteomes" id="UP000092154">
    <property type="component" value="Unassembled WGS sequence"/>
</dbReference>
<gene>
    <name evidence="2" type="ORF">K503DRAFT_787611</name>
</gene>
<sequence length="587" mass="67436">MNDISMDDETDAENDELTKNRDRGRYSNPYRLQISPTILEARAALTDLRKLLHPPRKDGTGYKQPTFDPILKGRLESMEKFLWKYADVNADGTSHAKNSAGGQWTQAADETARFLHGKDWLSRNLRTWSKAYINDRTNLPMHAYGIHNTSCINDEVLATDIKLHLQSIRKYVRAHDIVDYLKRPEVRGCHGLKKTVSLATAQWWMLKLDYRWREEKKGQYVDGHERDDVVTYHQNVFLPLWKSFAYRLRNWREDDMMFHDESTFYAHDRCDVRWVHLTEGAIPKLKGEGASLMVANFISADYGWLQSEDVKESACILFRAAKGWDGYFTTENILAHATLAMDILDKHFPQDDHILVFDNATTHTWGPTVIVKDACGNVMHDPGGKPIKEKICMANSQIADGTYQSFYFPEGHEKAGWFKGMAQILSEQGFNNSAGLRAECPGFKCPAEKIPHCCCRRLLYNQPDFVNVKSHLEILCEGCGFRLLLLSKFHCKLNFIEMCWGYAKRIYRQYDLSSKENDLECNVIAALNSIPLATMRKFAIRARHFIDAYDKGLDGSQAAWAMKKYRGHRVLPDSIMCDFDTAPTSLL</sequence>
<dbReference type="AlphaFoldDB" id="A0A1B7MGT4"/>